<accession>A0A0C9TAD2</accession>
<feature type="compositionally biased region" description="Polar residues" evidence="1">
    <location>
        <begin position="1"/>
        <end position="11"/>
    </location>
</feature>
<sequence length="300" mass="32548">MTTTANETAVNIDNPPHSPESTPEATVMKRTADAALLTTTPSRLRTAKRVNDDNIVCHITPGSPTRKRAATLDSQANLYTPPASVGQPKPGIQHLRFTKVPGSQMMSRRPTDPFNTGSAPGTPPPGTANSHAGTQPSTQEHPDPQDPADGNHDMNTNHSDTPPLPPSALISHTHGDNNGIKDHFQVDEGDLDDSPSSPDLTYPLDVPISYVHRIENDRAEHIVITETKARWSKLRTLGDSVMLWVAAYRGEVDKARTHVLLAQKIAMILGHNAMPDAPYRCSCPPPKGWQHLAVLPCWSP</sequence>
<feature type="region of interest" description="Disordered" evidence="1">
    <location>
        <begin position="1"/>
        <end position="23"/>
    </location>
</feature>
<feature type="compositionally biased region" description="Basic and acidic residues" evidence="1">
    <location>
        <begin position="173"/>
        <end position="186"/>
    </location>
</feature>
<evidence type="ECO:0000256" key="1">
    <source>
        <dbReference type="SAM" id="MobiDB-lite"/>
    </source>
</evidence>
<organism evidence="2 3">
    <name type="scientific">Sphaerobolus stellatus (strain SS14)</name>
    <dbReference type="NCBI Taxonomy" id="990650"/>
    <lineage>
        <taxon>Eukaryota</taxon>
        <taxon>Fungi</taxon>
        <taxon>Dikarya</taxon>
        <taxon>Basidiomycota</taxon>
        <taxon>Agaricomycotina</taxon>
        <taxon>Agaricomycetes</taxon>
        <taxon>Phallomycetidae</taxon>
        <taxon>Geastrales</taxon>
        <taxon>Sphaerobolaceae</taxon>
        <taxon>Sphaerobolus</taxon>
    </lineage>
</organism>
<dbReference type="Proteomes" id="UP000054279">
    <property type="component" value="Unassembled WGS sequence"/>
</dbReference>
<evidence type="ECO:0000313" key="2">
    <source>
        <dbReference type="EMBL" id="KIJ26043.1"/>
    </source>
</evidence>
<reference evidence="2 3" key="1">
    <citation type="submission" date="2014-06" db="EMBL/GenBank/DDBJ databases">
        <title>Evolutionary Origins and Diversification of the Mycorrhizal Mutualists.</title>
        <authorList>
            <consortium name="DOE Joint Genome Institute"/>
            <consortium name="Mycorrhizal Genomics Consortium"/>
            <person name="Kohler A."/>
            <person name="Kuo A."/>
            <person name="Nagy L.G."/>
            <person name="Floudas D."/>
            <person name="Copeland A."/>
            <person name="Barry K.W."/>
            <person name="Cichocki N."/>
            <person name="Veneault-Fourrey C."/>
            <person name="LaButti K."/>
            <person name="Lindquist E.A."/>
            <person name="Lipzen A."/>
            <person name="Lundell T."/>
            <person name="Morin E."/>
            <person name="Murat C."/>
            <person name="Riley R."/>
            <person name="Ohm R."/>
            <person name="Sun H."/>
            <person name="Tunlid A."/>
            <person name="Henrissat B."/>
            <person name="Grigoriev I.V."/>
            <person name="Hibbett D.S."/>
            <person name="Martin F."/>
        </authorList>
    </citation>
    <scope>NUCLEOTIDE SEQUENCE [LARGE SCALE GENOMIC DNA]</scope>
    <source>
        <strain evidence="2 3">SS14</strain>
    </source>
</reference>
<proteinExistence type="predicted"/>
<dbReference type="EMBL" id="KN837387">
    <property type="protein sequence ID" value="KIJ26043.1"/>
    <property type="molecule type" value="Genomic_DNA"/>
</dbReference>
<gene>
    <name evidence="2" type="ORF">M422DRAFT_55710</name>
</gene>
<feature type="compositionally biased region" description="Basic and acidic residues" evidence="1">
    <location>
        <begin position="140"/>
        <end position="152"/>
    </location>
</feature>
<name>A0A0C9TAD2_SPHS4</name>
<dbReference type="HOGENOM" id="CLU_928035_0_0_1"/>
<feature type="region of interest" description="Disordered" evidence="1">
    <location>
        <begin position="100"/>
        <end position="200"/>
    </location>
</feature>
<keyword evidence="3" id="KW-1185">Reference proteome</keyword>
<protein>
    <submittedName>
        <fullName evidence="2">Uncharacterized protein</fullName>
    </submittedName>
</protein>
<dbReference type="AlphaFoldDB" id="A0A0C9TAD2"/>
<evidence type="ECO:0000313" key="3">
    <source>
        <dbReference type="Proteomes" id="UP000054279"/>
    </source>
</evidence>